<feature type="compositionally biased region" description="Polar residues" evidence="9">
    <location>
        <begin position="130"/>
        <end position="150"/>
    </location>
</feature>
<keyword evidence="5 11" id="KW-0732">Signal</keyword>
<dbReference type="InterPro" id="IPR016140">
    <property type="entry name" value="Bifunc_inhib/LTP/seed_store"/>
</dbReference>
<keyword evidence="3" id="KW-1003">Cell membrane</keyword>
<evidence type="ECO:0000256" key="5">
    <source>
        <dbReference type="ARBA" id="ARBA00022729"/>
    </source>
</evidence>
<accession>A0ABD3ADG3</accession>
<evidence type="ECO:0000313" key="14">
    <source>
        <dbReference type="Proteomes" id="UP001630127"/>
    </source>
</evidence>
<evidence type="ECO:0000256" key="7">
    <source>
        <dbReference type="ARBA" id="ARBA00023180"/>
    </source>
</evidence>
<feature type="region of interest" description="Disordered" evidence="9">
    <location>
        <begin position="130"/>
        <end position="153"/>
    </location>
</feature>
<dbReference type="AlphaFoldDB" id="A0ABD3ADG3"/>
<evidence type="ECO:0000259" key="12">
    <source>
        <dbReference type="Pfam" id="PF14368"/>
    </source>
</evidence>
<sequence>MEPKYVLVLVFMLFFCTFCNGDLNKDREKCADQLVGLASCLQYVGGDAKSPTIDCCNGLQLVLQKSKECLCILVKDRNDPNLGLKINATLALGLPEKCHSPANVSNCPALLHLTPNSPDAKVFDDFANSGKASNGSAPDEAQGSSNTAKGSTADIKNNGGKGIWWLRIEMVLGLFVIVVLHVLPNF</sequence>
<keyword evidence="10" id="KW-0472">Membrane</keyword>
<keyword evidence="6" id="KW-1015">Disulfide bond</keyword>
<organism evidence="13 14">
    <name type="scientific">Cinchona calisaya</name>
    <dbReference type="NCBI Taxonomy" id="153742"/>
    <lineage>
        <taxon>Eukaryota</taxon>
        <taxon>Viridiplantae</taxon>
        <taxon>Streptophyta</taxon>
        <taxon>Embryophyta</taxon>
        <taxon>Tracheophyta</taxon>
        <taxon>Spermatophyta</taxon>
        <taxon>Magnoliopsida</taxon>
        <taxon>eudicotyledons</taxon>
        <taxon>Gunneridae</taxon>
        <taxon>Pentapetalae</taxon>
        <taxon>asterids</taxon>
        <taxon>lamiids</taxon>
        <taxon>Gentianales</taxon>
        <taxon>Rubiaceae</taxon>
        <taxon>Cinchonoideae</taxon>
        <taxon>Cinchoneae</taxon>
        <taxon>Cinchona</taxon>
    </lineage>
</organism>
<feature type="domain" description="Bifunctional inhibitor/plant lipid transfer protein/seed storage helical" evidence="12">
    <location>
        <begin position="25"/>
        <end position="107"/>
    </location>
</feature>
<evidence type="ECO:0000256" key="2">
    <source>
        <dbReference type="ARBA" id="ARBA00009748"/>
    </source>
</evidence>
<dbReference type="GO" id="GO:0005886">
    <property type="term" value="C:plasma membrane"/>
    <property type="evidence" value="ECO:0007669"/>
    <property type="project" value="UniProtKB-SubCell"/>
</dbReference>
<evidence type="ECO:0000256" key="1">
    <source>
        <dbReference type="ARBA" id="ARBA00004609"/>
    </source>
</evidence>
<feature type="transmembrane region" description="Helical" evidence="10">
    <location>
        <begin position="164"/>
        <end position="183"/>
    </location>
</feature>
<dbReference type="InterPro" id="IPR043325">
    <property type="entry name" value="LTSS"/>
</dbReference>
<comment type="subcellular location">
    <subcellularLocation>
        <location evidence="1">Cell membrane</location>
        <topology evidence="1">Lipid-anchor</topology>
        <topology evidence="1">GPI-anchor</topology>
    </subcellularLocation>
</comment>
<keyword evidence="4" id="KW-0336">GPI-anchor</keyword>
<evidence type="ECO:0000313" key="13">
    <source>
        <dbReference type="EMBL" id="KAL3529719.1"/>
    </source>
</evidence>
<dbReference type="Gene3D" id="1.10.110.10">
    <property type="entry name" value="Plant lipid-transfer and hydrophobic proteins"/>
    <property type="match status" value="1"/>
</dbReference>
<keyword evidence="8" id="KW-0449">Lipoprotein</keyword>
<evidence type="ECO:0000256" key="8">
    <source>
        <dbReference type="ARBA" id="ARBA00023288"/>
    </source>
</evidence>
<comment type="similarity">
    <text evidence="2">Belongs to the plant LTP family.</text>
</comment>
<dbReference type="CDD" id="cd00010">
    <property type="entry name" value="AAI_LTSS"/>
    <property type="match status" value="1"/>
</dbReference>
<dbReference type="Proteomes" id="UP001630127">
    <property type="component" value="Unassembled WGS sequence"/>
</dbReference>
<evidence type="ECO:0000256" key="3">
    <source>
        <dbReference type="ARBA" id="ARBA00022475"/>
    </source>
</evidence>
<evidence type="ECO:0000256" key="11">
    <source>
        <dbReference type="SAM" id="SignalP"/>
    </source>
</evidence>
<keyword evidence="10" id="KW-0812">Transmembrane</keyword>
<dbReference type="Pfam" id="PF14368">
    <property type="entry name" value="LTP_2"/>
    <property type="match status" value="1"/>
</dbReference>
<keyword evidence="7" id="KW-0325">Glycoprotein</keyword>
<dbReference type="GO" id="GO:0098552">
    <property type="term" value="C:side of membrane"/>
    <property type="evidence" value="ECO:0007669"/>
    <property type="project" value="UniProtKB-KW"/>
</dbReference>
<gene>
    <name evidence="13" type="ORF">ACH5RR_009041</name>
</gene>
<evidence type="ECO:0000256" key="10">
    <source>
        <dbReference type="SAM" id="Phobius"/>
    </source>
</evidence>
<proteinExistence type="inferred from homology"/>
<dbReference type="PANTHER" id="PTHR33044">
    <property type="entry name" value="BIFUNCTIONAL INHIBITOR/LIPID-TRANSFER PROTEIN/SEED STORAGE 2S ALBUMIN SUPERFAMILY PROTEIN-RELATED"/>
    <property type="match status" value="1"/>
</dbReference>
<dbReference type="EMBL" id="JBJUIK010000004">
    <property type="protein sequence ID" value="KAL3529719.1"/>
    <property type="molecule type" value="Genomic_DNA"/>
</dbReference>
<keyword evidence="14" id="KW-1185">Reference proteome</keyword>
<reference evidence="13 14" key="1">
    <citation type="submission" date="2024-11" db="EMBL/GenBank/DDBJ databases">
        <title>A near-complete genome assembly of Cinchona calisaya.</title>
        <authorList>
            <person name="Lian D.C."/>
            <person name="Zhao X.W."/>
            <person name="Wei L."/>
        </authorList>
    </citation>
    <scope>NUCLEOTIDE SEQUENCE [LARGE SCALE GENOMIC DNA]</scope>
    <source>
        <tissue evidence="13">Nenye</tissue>
    </source>
</reference>
<evidence type="ECO:0000256" key="4">
    <source>
        <dbReference type="ARBA" id="ARBA00022622"/>
    </source>
</evidence>
<feature type="chain" id="PRO_5044762866" description="Bifunctional inhibitor/plant lipid transfer protein/seed storage helical domain-containing protein" evidence="11">
    <location>
        <begin position="22"/>
        <end position="186"/>
    </location>
</feature>
<comment type="caution">
    <text evidence="13">The sequence shown here is derived from an EMBL/GenBank/DDBJ whole genome shotgun (WGS) entry which is preliminary data.</text>
</comment>
<evidence type="ECO:0000256" key="6">
    <source>
        <dbReference type="ARBA" id="ARBA00023157"/>
    </source>
</evidence>
<dbReference type="InterPro" id="IPR036312">
    <property type="entry name" value="Bifun_inhib/LTP/seed_sf"/>
</dbReference>
<dbReference type="SUPFAM" id="SSF47699">
    <property type="entry name" value="Bifunctional inhibitor/lipid-transfer protein/seed storage 2S albumin"/>
    <property type="match status" value="1"/>
</dbReference>
<name>A0ABD3ADG3_9GENT</name>
<protein>
    <recommendedName>
        <fullName evidence="12">Bifunctional inhibitor/plant lipid transfer protein/seed storage helical domain-containing protein</fullName>
    </recommendedName>
</protein>
<feature type="signal peptide" evidence="11">
    <location>
        <begin position="1"/>
        <end position="21"/>
    </location>
</feature>
<evidence type="ECO:0000256" key="9">
    <source>
        <dbReference type="SAM" id="MobiDB-lite"/>
    </source>
</evidence>
<keyword evidence="10" id="KW-1133">Transmembrane helix</keyword>